<evidence type="ECO:0000256" key="14">
    <source>
        <dbReference type="SAM" id="Phobius"/>
    </source>
</evidence>
<dbReference type="Gene3D" id="1.10.287.130">
    <property type="match status" value="1"/>
</dbReference>
<dbReference type="Proteomes" id="UP000656813">
    <property type="component" value="Unassembled WGS sequence"/>
</dbReference>
<keyword evidence="13 14" id="KW-0472">Membrane</keyword>
<sequence length="600" mass="67549">MRLWRSVVGKIWGTILLLVTVVLLLLTILLLQSFENFHVGQVEDQMGRMADKVATLVQEDPDSDNVYKTASEIIDANSARVVIIGGKYSHWISPNSNNLPVLTEDMIQKDPDLHQVLVDHNKIKKQMDLKISGDDHHERVVVAAVPLKLSNGQYGAVFVYESLKLVNQSNDYAKKIIYISAGIGIILTTIFAFFLSTRIAAPLRDMKKAAQEIAKGSFDRNVPVITRDEIGELGVAFNKMASQLQANLTALNQEKEQLSGILSSMADGVMTFDKEGKLLISNPPAKRLLHSWWYETHQEEERVPVARDLTEVPPSIRELFYQVVTEVKEQTAEVSYQGRTWVLLMTPLYDQKIVRGAVAVLRDMTEERRLDELRQGFIANVSHELRTPISMLQGYSEAIVDDVVSSEDEKREVAKIIYDESKRMGRLVNELLDLARLEAGHFQLNQTMVSIGDFFTRITRKFFTLAKDQNISLRFEGPSDPQRQIFVDPDRIEQVLTNLIDNAIRHTESGGKVTVRVEEYAKDLRVSVTDTGTGIDEEDLPFVFERFYKADKARTRGKSGTGLGLAIAKNIVEAHQGKIFVQSKKGKGTTFTFILPNKAS</sequence>
<feature type="transmembrane region" description="Helical" evidence="14">
    <location>
        <begin position="176"/>
        <end position="195"/>
    </location>
</feature>
<evidence type="ECO:0000256" key="2">
    <source>
        <dbReference type="ARBA" id="ARBA00004651"/>
    </source>
</evidence>
<evidence type="ECO:0000259" key="15">
    <source>
        <dbReference type="PROSITE" id="PS50109"/>
    </source>
</evidence>
<dbReference type="PANTHER" id="PTHR42878">
    <property type="entry name" value="TWO-COMPONENT HISTIDINE KINASE"/>
    <property type="match status" value="1"/>
</dbReference>
<dbReference type="InterPro" id="IPR036097">
    <property type="entry name" value="HisK_dim/P_sf"/>
</dbReference>
<evidence type="ECO:0000256" key="1">
    <source>
        <dbReference type="ARBA" id="ARBA00000085"/>
    </source>
</evidence>
<dbReference type="SMART" id="SM00304">
    <property type="entry name" value="HAMP"/>
    <property type="match status" value="1"/>
</dbReference>
<dbReference type="InterPro" id="IPR036890">
    <property type="entry name" value="HATPase_C_sf"/>
</dbReference>
<dbReference type="InterPro" id="IPR005467">
    <property type="entry name" value="His_kinase_dom"/>
</dbReference>
<dbReference type="GO" id="GO:0007234">
    <property type="term" value="P:osmosensory signaling via phosphorelay pathway"/>
    <property type="evidence" value="ECO:0007669"/>
    <property type="project" value="TreeGrafter"/>
</dbReference>
<dbReference type="Gene3D" id="3.30.450.20">
    <property type="entry name" value="PAS domain"/>
    <property type="match status" value="1"/>
</dbReference>
<dbReference type="InterPro" id="IPR004358">
    <property type="entry name" value="Sig_transdc_His_kin-like_C"/>
</dbReference>
<dbReference type="SMART" id="SM00388">
    <property type="entry name" value="HisKA"/>
    <property type="match status" value="1"/>
</dbReference>
<dbReference type="EC" id="2.7.13.3" evidence="3"/>
<dbReference type="RefSeq" id="WP_188496647.1">
    <property type="nucleotide sequence ID" value="NZ_BMFV01000007.1"/>
</dbReference>
<evidence type="ECO:0000256" key="4">
    <source>
        <dbReference type="ARBA" id="ARBA00022475"/>
    </source>
</evidence>
<keyword evidence="10" id="KW-0067">ATP-binding</keyword>
<keyword evidence="11 14" id="KW-1133">Transmembrane helix</keyword>
<feature type="transmembrane region" description="Helical" evidence="14">
    <location>
        <begin position="12"/>
        <end position="31"/>
    </location>
</feature>
<evidence type="ECO:0000313" key="18">
    <source>
        <dbReference type="Proteomes" id="UP000656813"/>
    </source>
</evidence>
<evidence type="ECO:0000259" key="16">
    <source>
        <dbReference type="PROSITE" id="PS50885"/>
    </source>
</evidence>
<evidence type="ECO:0000313" key="17">
    <source>
        <dbReference type="EMBL" id="GGH79136.1"/>
    </source>
</evidence>
<dbReference type="SMART" id="SM00387">
    <property type="entry name" value="HATPase_c"/>
    <property type="match status" value="1"/>
</dbReference>
<dbReference type="SUPFAM" id="SSF47384">
    <property type="entry name" value="Homodimeric domain of signal transducing histidine kinase"/>
    <property type="match status" value="1"/>
</dbReference>
<dbReference type="InterPro" id="IPR041328">
    <property type="entry name" value="HisK_sensor"/>
</dbReference>
<gene>
    <name evidence="17" type="primary">resE</name>
    <name evidence="17" type="ORF">GCM10007096_13620</name>
</gene>
<protein>
    <recommendedName>
        <fullName evidence="3">histidine kinase</fullName>
        <ecNumber evidence="3">2.7.13.3</ecNumber>
    </recommendedName>
</protein>
<feature type="domain" description="Histidine kinase" evidence="15">
    <location>
        <begin position="380"/>
        <end position="599"/>
    </location>
</feature>
<dbReference type="PANTHER" id="PTHR42878:SF3">
    <property type="entry name" value="HISTIDINE PROTEIN KINASE SAES"/>
    <property type="match status" value="1"/>
</dbReference>
<keyword evidence="9 17" id="KW-0418">Kinase</keyword>
<dbReference type="GO" id="GO:0030295">
    <property type="term" value="F:protein kinase activator activity"/>
    <property type="evidence" value="ECO:0007669"/>
    <property type="project" value="TreeGrafter"/>
</dbReference>
<feature type="domain" description="HAMP" evidence="16">
    <location>
        <begin position="197"/>
        <end position="249"/>
    </location>
</feature>
<evidence type="ECO:0000256" key="6">
    <source>
        <dbReference type="ARBA" id="ARBA00022679"/>
    </source>
</evidence>
<dbReference type="Pfam" id="PF02518">
    <property type="entry name" value="HATPase_c"/>
    <property type="match status" value="1"/>
</dbReference>
<dbReference type="CDD" id="cd00075">
    <property type="entry name" value="HATPase"/>
    <property type="match status" value="1"/>
</dbReference>
<dbReference type="GO" id="GO:0000155">
    <property type="term" value="F:phosphorelay sensor kinase activity"/>
    <property type="evidence" value="ECO:0007669"/>
    <property type="project" value="InterPro"/>
</dbReference>
<dbReference type="InterPro" id="IPR003594">
    <property type="entry name" value="HATPase_dom"/>
</dbReference>
<dbReference type="SUPFAM" id="SSF55874">
    <property type="entry name" value="ATPase domain of HSP90 chaperone/DNA topoisomerase II/histidine kinase"/>
    <property type="match status" value="1"/>
</dbReference>
<evidence type="ECO:0000256" key="5">
    <source>
        <dbReference type="ARBA" id="ARBA00022553"/>
    </source>
</evidence>
<evidence type="ECO:0000256" key="13">
    <source>
        <dbReference type="ARBA" id="ARBA00023136"/>
    </source>
</evidence>
<dbReference type="SUPFAM" id="SSF158472">
    <property type="entry name" value="HAMP domain-like"/>
    <property type="match status" value="1"/>
</dbReference>
<dbReference type="FunFam" id="1.10.287.130:FF:000001">
    <property type="entry name" value="Two-component sensor histidine kinase"/>
    <property type="match status" value="1"/>
</dbReference>
<accession>A0A8J2ZUA2</accession>
<comment type="subcellular location">
    <subcellularLocation>
        <location evidence="2">Cell membrane</location>
        <topology evidence="2">Multi-pass membrane protein</topology>
    </subcellularLocation>
</comment>
<evidence type="ECO:0000256" key="10">
    <source>
        <dbReference type="ARBA" id="ARBA00022840"/>
    </source>
</evidence>
<evidence type="ECO:0000256" key="11">
    <source>
        <dbReference type="ARBA" id="ARBA00022989"/>
    </source>
</evidence>
<reference evidence="17" key="2">
    <citation type="submission" date="2020-09" db="EMBL/GenBank/DDBJ databases">
        <authorList>
            <person name="Sun Q."/>
            <person name="Zhou Y."/>
        </authorList>
    </citation>
    <scope>NUCLEOTIDE SEQUENCE</scope>
    <source>
        <strain evidence="17">CGMCC 1.12777</strain>
    </source>
</reference>
<evidence type="ECO:0000256" key="9">
    <source>
        <dbReference type="ARBA" id="ARBA00022777"/>
    </source>
</evidence>
<dbReference type="EMBL" id="BMFV01000007">
    <property type="protein sequence ID" value="GGH79136.1"/>
    <property type="molecule type" value="Genomic_DNA"/>
</dbReference>
<keyword evidence="6" id="KW-0808">Transferase</keyword>
<dbReference type="PROSITE" id="PS50885">
    <property type="entry name" value="HAMP"/>
    <property type="match status" value="1"/>
</dbReference>
<dbReference type="Pfam" id="PF00512">
    <property type="entry name" value="HisKA"/>
    <property type="match status" value="1"/>
</dbReference>
<dbReference type="AlphaFoldDB" id="A0A8J2ZUA2"/>
<keyword evidence="18" id="KW-1185">Reference proteome</keyword>
<evidence type="ECO:0000256" key="8">
    <source>
        <dbReference type="ARBA" id="ARBA00022741"/>
    </source>
</evidence>
<keyword evidence="5" id="KW-0597">Phosphoprotein</keyword>
<evidence type="ECO:0000256" key="7">
    <source>
        <dbReference type="ARBA" id="ARBA00022692"/>
    </source>
</evidence>
<dbReference type="SUPFAM" id="SSF55785">
    <property type="entry name" value="PYP-like sensor domain (PAS domain)"/>
    <property type="match status" value="1"/>
</dbReference>
<dbReference type="CDD" id="cd00082">
    <property type="entry name" value="HisKA"/>
    <property type="match status" value="1"/>
</dbReference>
<reference evidence="17" key="1">
    <citation type="journal article" date="2014" name="Int. J. Syst. Evol. Microbiol.">
        <title>Complete genome sequence of Corynebacterium casei LMG S-19264T (=DSM 44701T), isolated from a smear-ripened cheese.</title>
        <authorList>
            <consortium name="US DOE Joint Genome Institute (JGI-PGF)"/>
            <person name="Walter F."/>
            <person name="Albersmeier A."/>
            <person name="Kalinowski J."/>
            <person name="Ruckert C."/>
        </authorList>
    </citation>
    <scope>NUCLEOTIDE SEQUENCE</scope>
    <source>
        <strain evidence="17">CGMCC 1.12777</strain>
    </source>
</reference>
<name>A0A8J2ZUA2_9BACL</name>
<organism evidence="17 18">
    <name type="scientific">Pullulanibacillus pueri</name>
    <dbReference type="NCBI Taxonomy" id="1437324"/>
    <lineage>
        <taxon>Bacteria</taxon>
        <taxon>Bacillati</taxon>
        <taxon>Bacillota</taxon>
        <taxon>Bacilli</taxon>
        <taxon>Bacillales</taxon>
        <taxon>Sporolactobacillaceae</taxon>
        <taxon>Pullulanibacillus</taxon>
    </lineage>
</organism>
<evidence type="ECO:0000256" key="3">
    <source>
        <dbReference type="ARBA" id="ARBA00012438"/>
    </source>
</evidence>
<comment type="catalytic activity">
    <reaction evidence="1">
        <text>ATP + protein L-histidine = ADP + protein N-phospho-L-histidine.</text>
        <dbReference type="EC" id="2.7.13.3"/>
    </reaction>
</comment>
<dbReference type="PRINTS" id="PR00344">
    <property type="entry name" value="BCTRLSENSOR"/>
</dbReference>
<evidence type="ECO:0000256" key="12">
    <source>
        <dbReference type="ARBA" id="ARBA00023012"/>
    </source>
</evidence>
<keyword evidence="7 14" id="KW-0812">Transmembrane</keyword>
<comment type="caution">
    <text evidence="17">The sequence shown here is derived from an EMBL/GenBank/DDBJ whole genome shotgun (WGS) entry which is preliminary data.</text>
</comment>
<dbReference type="InterPro" id="IPR003661">
    <property type="entry name" value="HisK_dim/P_dom"/>
</dbReference>
<dbReference type="CDD" id="cd06225">
    <property type="entry name" value="HAMP"/>
    <property type="match status" value="1"/>
</dbReference>
<dbReference type="Pfam" id="PF00672">
    <property type="entry name" value="HAMP"/>
    <property type="match status" value="1"/>
</dbReference>
<dbReference type="FunFam" id="3.30.565.10:FF:000006">
    <property type="entry name" value="Sensor histidine kinase WalK"/>
    <property type="match status" value="1"/>
</dbReference>
<dbReference type="GO" id="GO:0005524">
    <property type="term" value="F:ATP binding"/>
    <property type="evidence" value="ECO:0007669"/>
    <property type="project" value="UniProtKB-KW"/>
</dbReference>
<keyword evidence="8" id="KW-0547">Nucleotide-binding</keyword>
<dbReference type="InterPro" id="IPR035965">
    <property type="entry name" value="PAS-like_dom_sf"/>
</dbReference>
<keyword evidence="4" id="KW-1003">Cell membrane</keyword>
<dbReference type="PROSITE" id="PS50109">
    <property type="entry name" value="HIS_KIN"/>
    <property type="match status" value="1"/>
</dbReference>
<dbReference type="Gene3D" id="3.30.565.10">
    <property type="entry name" value="Histidine kinase-like ATPase, C-terminal domain"/>
    <property type="match status" value="1"/>
</dbReference>
<dbReference type="GO" id="GO:0005886">
    <property type="term" value="C:plasma membrane"/>
    <property type="evidence" value="ECO:0007669"/>
    <property type="project" value="UniProtKB-SubCell"/>
</dbReference>
<dbReference type="InterPro" id="IPR003660">
    <property type="entry name" value="HAMP_dom"/>
</dbReference>
<dbReference type="InterPro" id="IPR050351">
    <property type="entry name" value="BphY/WalK/GraS-like"/>
</dbReference>
<proteinExistence type="predicted"/>
<keyword evidence="12" id="KW-0902">Two-component regulatory system</keyword>
<dbReference type="GO" id="GO:0000156">
    <property type="term" value="F:phosphorelay response regulator activity"/>
    <property type="evidence" value="ECO:0007669"/>
    <property type="project" value="TreeGrafter"/>
</dbReference>
<dbReference type="Gene3D" id="6.10.340.10">
    <property type="match status" value="1"/>
</dbReference>
<dbReference type="Pfam" id="PF18698">
    <property type="entry name" value="HisK_sensor"/>
    <property type="match status" value="1"/>
</dbReference>